<sequence length="123" mass="13135">MLFSKLFSISAVVAASLVGGRSAVADKHNTCACNIIDNYNWRMTTKACDRYNEKGYPGGKVKYDTPSGMCMGDGEGNYVMGKEWEAACREAGDSGFACADGVGTCFQEDDSKVRGTCPGASWD</sequence>
<keyword evidence="3" id="KW-1185">Reference proteome</keyword>
<dbReference type="Proteomes" id="UP000774617">
    <property type="component" value="Unassembled WGS sequence"/>
</dbReference>
<proteinExistence type="predicted"/>
<dbReference type="EMBL" id="JAGTJR010000007">
    <property type="protein sequence ID" value="KAH7057174.1"/>
    <property type="molecule type" value="Genomic_DNA"/>
</dbReference>
<feature type="chain" id="PRO_5046654067" evidence="1">
    <location>
        <begin position="26"/>
        <end position="123"/>
    </location>
</feature>
<evidence type="ECO:0000313" key="3">
    <source>
        <dbReference type="Proteomes" id="UP000774617"/>
    </source>
</evidence>
<evidence type="ECO:0000256" key="1">
    <source>
        <dbReference type="SAM" id="SignalP"/>
    </source>
</evidence>
<comment type="caution">
    <text evidence="2">The sequence shown here is derived from an EMBL/GenBank/DDBJ whole genome shotgun (WGS) entry which is preliminary data.</text>
</comment>
<feature type="signal peptide" evidence="1">
    <location>
        <begin position="1"/>
        <end position="25"/>
    </location>
</feature>
<protein>
    <submittedName>
        <fullName evidence="2">Uncharacterized protein</fullName>
    </submittedName>
</protein>
<accession>A0ABQ8GIR5</accession>
<gene>
    <name evidence="2" type="ORF">B0J12DRAFT_774876</name>
</gene>
<reference evidence="2 3" key="1">
    <citation type="journal article" date="2021" name="Nat. Commun.">
        <title>Genetic determinants of endophytism in the Arabidopsis root mycobiome.</title>
        <authorList>
            <person name="Mesny F."/>
            <person name="Miyauchi S."/>
            <person name="Thiergart T."/>
            <person name="Pickel B."/>
            <person name="Atanasova L."/>
            <person name="Karlsson M."/>
            <person name="Huettel B."/>
            <person name="Barry K.W."/>
            <person name="Haridas S."/>
            <person name="Chen C."/>
            <person name="Bauer D."/>
            <person name="Andreopoulos W."/>
            <person name="Pangilinan J."/>
            <person name="LaButti K."/>
            <person name="Riley R."/>
            <person name="Lipzen A."/>
            <person name="Clum A."/>
            <person name="Drula E."/>
            <person name="Henrissat B."/>
            <person name="Kohler A."/>
            <person name="Grigoriev I.V."/>
            <person name="Martin F.M."/>
            <person name="Hacquard S."/>
        </authorList>
    </citation>
    <scope>NUCLEOTIDE SEQUENCE [LARGE SCALE GENOMIC DNA]</scope>
    <source>
        <strain evidence="2 3">MPI-SDFR-AT-0080</strain>
    </source>
</reference>
<evidence type="ECO:0000313" key="2">
    <source>
        <dbReference type="EMBL" id="KAH7057174.1"/>
    </source>
</evidence>
<organism evidence="2 3">
    <name type="scientific">Macrophomina phaseolina</name>
    <dbReference type="NCBI Taxonomy" id="35725"/>
    <lineage>
        <taxon>Eukaryota</taxon>
        <taxon>Fungi</taxon>
        <taxon>Dikarya</taxon>
        <taxon>Ascomycota</taxon>
        <taxon>Pezizomycotina</taxon>
        <taxon>Dothideomycetes</taxon>
        <taxon>Dothideomycetes incertae sedis</taxon>
        <taxon>Botryosphaeriales</taxon>
        <taxon>Botryosphaeriaceae</taxon>
        <taxon>Macrophomina</taxon>
    </lineage>
</organism>
<name>A0ABQ8GIR5_9PEZI</name>
<keyword evidence="1" id="KW-0732">Signal</keyword>